<dbReference type="Pfam" id="PF00121">
    <property type="entry name" value="TIM"/>
    <property type="match status" value="1"/>
</dbReference>
<gene>
    <name evidence="12" type="primary">tpiA</name>
    <name evidence="14" type="ORF">ESA94_02130</name>
</gene>
<dbReference type="InterPro" id="IPR035990">
    <property type="entry name" value="TIM_sf"/>
</dbReference>
<keyword evidence="10 12" id="KW-0413">Isomerase</keyword>
<evidence type="ECO:0000313" key="15">
    <source>
        <dbReference type="Proteomes" id="UP000290204"/>
    </source>
</evidence>
<feature type="binding site" evidence="12">
    <location>
        <position position="215"/>
    </location>
    <ligand>
        <name>substrate</name>
    </ligand>
</feature>
<evidence type="ECO:0000256" key="8">
    <source>
        <dbReference type="ARBA" id="ARBA00022490"/>
    </source>
</evidence>
<feature type="active site" description="Proton acceptor" evidence="12">
    <location>
        <position position="169"/>
    </location>
</feature>
<feature type="binding site" evidence="12">
    <location>
        <begin position="236"/>
        <end position="237"/>
    </location>
    <ligand>
        <name>substrate</name>
    </ligand>
</feature>
<dbReference type="PANTHER" id="PTHR21139:SF42">
    <property type="entry name" value="TRIOSEPHOSPHATE ISOMERASE"/>
    <property type="match status" value="1"/>
</dbReference>
<dbReference type="GO" id="GO:0004807">
    <property type="term" value="F:triose-phosphate isomerase activity"/>
    <property type="evidence" value="ECO:0007669"/>
    <property type="project" value="UniProtKB-UniRule"/>
</dbReference>
<proteinExistence type="inferred from homology"/>
<reference evidence="14 15" key="1">
    <citation type="submission" date="2019-01" db="EMBL/GenBank/DDBJ databases">
        <title>Lacibacter sp. strain TTM-7.</title>
        <authorList>
            <person name="Chen W.-M."/>
        </authorList>
    </citation>
    <scope>NUCLEOTIDE SEQUENCE [LARGE SCALE GENOMIC DNA]</scope>
    <source>
        <strain evidence="14 15">TTM-7</strain>
    </source>
</reference>
<feature type="binding site" evidence="12">
    <location>
        <position position="175"/>
    </location>
    <ligand>
        <name>substrate</name>
    </ligand>
</feature>
<dbReference type="Gene3D" id="3.20.20.70">
    <property type="entry name" value="Aldolase class I"/>
    <property type="match status" value="1"/>
</dbReference>
<dbReference type="PANTHER" id="PTHR21139">
    <property type="entry name" value="TRIOSEPHOSPHATE ISOMERASE"/>
    <property type="match status" value="1"/>
</dbReference>
<sequence>MRKQVAAANWKMNLTYQQAEELITGIINTPHELSADQYAVFAVPFPYLTMVADKLKGKANTGVAAQNCYTKTSGAYTGETSVEMLKSIEVGYVVLGHSERREYFNESNEMLAEKVNVVLGAGLTPIFCCGEALSIREAGTQNEYVGNQLKESLFHLSADDLKKVIIAYEPIWAIGTGKTATSEQAQEMHAHLRSVLAAQYGTDVANEISILYGGSVKGSNAKEIFGQPDVDGGLVGGASLKADEFVQIIQSLK</sequence>
<evidence type="ECO:0000256" key="9">
    <source>
        <dbReference type="ARBA" id="ARBA00023152"/>
    </source>
</evidence>
<evidence type="ECO:0000256" key="7">
    <source>
        <dbReference type="ARBA" id="ARBA00022432"/>
    </source>
</evidence>
<evidence type="ECO:0000256" key="11">
    <source>
        <dbReference type="ARBA" id="ARBA00055680"/>
    </source>
</evidence>
<evidence type="ECO:0000256" key="6">
    <source>
        <dbReference type="ARBA" id="ARBA00019397"/>
    </source>
</evidence>
<dbReference type="SUPFAM" id="SSF51351">
    <property type="entry name" value="Triosephosphate isomerase (TIM)"/>
    <property type="match status" value="1"/>
</dbReference>
<dbReference type="RefSeq" id="WP_129129207.1">
    <property type="nucleotide sequence ID" value="NZ_SDHW01000001.1"/>
</dbReference>
<comment type="caution">
    <text evidence="14">The sequence shown here is derived from an EMBL/GenBank/DDBJ whole genome shotgun (WGS) entry which is preliminary data.</text>
</comment>
<dbReference type="EC" id="5.3.1.1" evidence="5 12"/>
<comment type="subunit">
    <text evidence="4 12 13">Homodimer.</text>
</comment>
<evidence type="ECO:0000256" key="10">
    <source>
        <dbReference type="ARBA" id="ARBA00023235"/>
    </source>
</evidence>
<comment type="catalytic activity">
    <reaction evidence="1 12 13">
        <text>D-glyceraldehyde 3-phosphate = dihydroxyacetone phosphate</text>
        <dbReference type="Rhea" id="RHEA:18585"/>
        <dbReference type="ChEBI" id="CHEBI:57642"/>
        <dbReference type="ChEBI" id="CHEBI:59776"/>
        <dbReference type="EC" id="5.3.1.1"/>
    </reaction>
</comment>
<keyword evidence="15" id="KW-1185">Reference proteome</keyword>
<dbReference type="InterPro" id="IPR000652">
    <property type="entry name" value="Triosephosphate_isomerase"/>
</dbReference>
<dbReference type="PROSITE" id="PS00171">
    <property type="entry name" value="TIM_1"/>
    <property type="match status" value="1"/>
</dbReference>
<name>A0A4Q1CM82_9BACT</name>
<evidence type="ECO:0000256" key="13">
    <source>
        <dbReference type="RuleBase" id="RU363013"/>
    </source>
</evidence>
<accession>A0A4Q1CM82</accession>
<evidence type="ECO:0000256" key="12">
    <source>
        <dbReference type="HAMAP-Rule" id="MF_00147"/>
    </source>
</evidence>
<comment type="pathway">
    <text evidence="2 12 13">Carbohydrate biosynthesis; gluconeogenesis.</text>
</comment>
<dbReference type="UniPathway" id="UPA00138"/>
<dbReference type="NCBIfam" id="TIGR00419">
    <property type="entry name" value="tim"/>
    <property type="match status" value="1"/>
</dbReference>
<dbReference type="GO" id="GO:0006096">
    <property type="term" value="P:glycolytic process"/>
    <property type="evidence" value="ECO:0007669"/>
    <property type="project" value="UniProtKB-UniRule"/>
</dbReference>
<dbReference type="GO" id="GO:0046166">
    <property type="term" value="P:glyceraldehyde-3-phosphate biosynthetic process"/>
    <property type="evidence" value="ECO:0007669"/>
    <property type="project" value="TreeGrafter"/>
</dbReference>
<dbReference type="InterPro" id="IPR022896">
    <property type="entry name" value="TrioseP_Isoase_bac/euk"/>
</dbReference>
<dbReference type="GO" id="GO:0019563">
    <property type="term" value="P:glycerol catabolic process"/>
    <property type="evidence" value="ECO:0007669"/>
    <property type="project" value="TreeGrafter"/>
</dbReference>
<dbReference type="PROSITE" id="PS51440">
    <property type="entry name" value="TIM_2"/>
    <property type="match status" value="1"/>
</dbReference>
<protein>
    <recommendedName>
        <fullName evidence="6 12">Triosephosphate isomerase</fullName>
        <shortName evidence="12">TIM</shortName>
        <shortName evidence="12">TPI</shortName>
        <ecNumber evidence="5 12">5.3.1.1</ecNumber>
    </recommendedName>
    <alternativeName>
        <fullName evidence="12">Triose-phosphate isomerase</fullName>
    </alternativeName>
</protein>
<dbReference type="OrthoDB" id="9809429at2"/>
<evidence type="ECO:0000256" key="5">
    <source>
        <dbReference type="ARBA" id="ARBA00011940"/>
    </source>
</evidence>
<feature type="active site" description="Electrophile" evidence="12">
    <location>
        <position position="97"/>
    </location>
</feature>
<evidence type="ECO:0000256" key="3">
    <source>
        <dbReference type="ARBA" id="ARBA00007422"/>
    </source>
</evidence>
<feature type="binding site" evidence="12">
    <location>
        <begin position="9"/>
        <end position="11"/>
    </location>
    <ligand>
        <name>substrate</name>
    </ligand>
</feature>
<keyword evidence="9 12" id="KW-0324">Glycolysis</keyword>
<evidence type="ECO:0000256" key="1">
    <source>
        <dbReference type="ARBA" id="ARBA00000474"/>
    </source>
</evidence>
<dbReference type="InterPro" id="IPR013785">
    <property type="entry name" value="Aldolase_TIM"/>
</dbReference>
<organism evidence="14 15">
    <name type="scientific">Lacibacter luteus</name>
    <dbReference type="NCBI Taxonomy" id="2508719"/>
    <lineage>
        <taxon>Bacteria</taxon>
        <taxon>Pseudomonadati</taxon>
        <taxon>Bacteroidota</taxon>
        <taxon>Chitinophagia</taxon>
        <taxon>Chitinophagales</taxon>
        <taxon>Chitinophagaceae</taxon>
        <taxon>Lacibacter</taxon>
    </lineage>
</organism>
<keyword evidence="8 12" id="KW-0963">Cytoplasm</keyword>
<dbReference type="Proteomes" id="UP000290204">
    <property type="component" value="Unassembled WGS sequence"/>
</dbReference>
<dbReference type="InterPro" id="IPR020861">
    <property type="entry name" value="Triosephosphate_isomerase_AS"/>
</dbReference>
<dbReference type="GO" id="GO:0006094">
    <property type="term" value="P:gluconeogenesis"/>
    <property type="evidence" value="ECO:0007669"/>
    <property type="project" value="UniProtKB-UniRule"/>
</dbReference>
<dbReference type="HAMAP" id="MF_00147_B">
    <property type="entry name" value="TIM_B"/>
    <property type="match status" value="1"/>
</dbReference>
<comment type="function">
    <text evidence="11 12">Involved in the gluconeogenesis. Catalyzes stereospecifically the conversion of dihydroxyacetone phosphate (DHAP) to D-glyceraldehyde-3-phosphate (G3P).</text>
</comment>
<dbReference type="GO" id="GO:0005829">
    <property type="term" value="C:cytosol"/>
    <property type="evidence" value="ECO:0007669"/>
    <property type="project" value="TreeGrafter"/>
</dbReference>
<keyword evidence="7 12" id="KW-0312">Gluconeogenesis</keyword>
<comment type="subcellular location">
    <subcellularLocation>
        <location evidence="12 13">Cytoplasm</location>
    </subcellularLocation>
</comment>
<comment type="pathway">
    <text evidence="12 13">Carbohydrate degradation; glycolysis; D-glyceraldehyde 3-phosphate from glycerone phosphate: step 1/1.</text>
</comment>
<comment type="similarity">
    <text evidence="3 12 13">Belongs to the triosephosphate isomerase family.</text>
</comment>
<dbReference type="CDD" id="cd00311">
    <property type="entry name" value="TIM"/>
    <property type="match status" value="1"/>
</dbReference>
<dbReference type="EMBL" id="SDHW01000001">
    <property type="protein sequence ID" value="RXK61835.1"/>
    <property type="molecule type" value="Genomic_DNA"/>
</dbReference>
<evidence type="ECO:0000256" key="4">
    <source>
        <dbReference type="ARBA" id="ARBA00011738"/>
    </source>
</evidence>
<evidence type="ECO:0000313" key="14">
    <source>
        <dbReference type="EMBL" id="RXK61835.1"/>
    </source>
</evidence>
<dbReference type="FunFam" id="3.20.20.70:FF:000020">
    <property type="entry name" value="Triosephosphate isomerase"/>
    <property type="match status" value="1"/>
</dbReference>
<dbReference type="AlphaFoldDB" id="A0A4Q1CM82"/>
<dbReference type="UniPathway" id="UPA00109">
    <property type="reaction ID" value="UER00189"/>
</dbReference>
<evidence type="ECO:0000256" key="2">
    <source>
        <dbReference type="ARBA" id="ARBA00004742"/>
    </source>
</evidence>